<feature type="chain" id="PRO_5003779067" description="Jacalin-type lectin domain-containing protein" evidence="1">
    <location>
        <begin position="21"/>
        <end position="173"/>
    </location>
</feature>
<feature type="signal peptide" evidence="1">
    <location>
        <begin position="1"/>
        <end position="20"/>
    </location>
</feature>
<dbReference type="RefSeq" id="XP_012184863.1">
    <property type="nucleotide sequence ID" value="XM_012329473.1"/>
</dbReference>
<sequence>MTKLSADLALLLLGIHGHEATKLLNFNLPLEISQADDEHVTDFDATLEVTDTNLHPSFEQTIIIKVEKIKREFVHKGTFDFVKPDKNHPINLLQNMQRKGKFYTRGTSVVAPGPTQFTAQQFPQYGGHAGNDGRVVIYTYTKDGITGVFISEDDNYVAGVFKDSDNTFWKPTA</sequence>
<evidence type="ECO:0000313" key="2">
    <source>
        <dbReference type="EMBL" id="CCM05580.1"/>
    </source>
</evidence>
<keyword evidence="1" id="KW-0732">Signal</keyword>
<dbReference type="AlphaFoldDB" id="J4GVM8"/>
<proteinExistence type="predicted"/>
<evidence type="ECO:0008006" key="4">
    <source>
        <dbReference type="Google" id="ProtNLM"/>
    </source>
</evidence>
<gene>
    <name evidence="2" type="ORF">FIBRA_07807</name>
</gene>
<accession>J4GVM8</accession>
<organism evidence="2 3">
    <name type="scientific">Fibroporia radiculosa</name>
    <dbReference type="NCBI Taxonomy" id="599839"/>
    <lineage>
        <taxon>Eukaryota</taxon>
        <taxon>Fungi</taxon>
        <taxon>Dikarya</taxon>
        <taxon>Basidiomycota</taxon>
        <taxon>Agaricomycotina</taxon>
        <taxon>Agaricomycetes</taxon>
        <taxon>Polyporales</taxon>
        <taxon>Fibroporiaceae</taxon>
        <taxon>Fibroporia</taxon>
    </lineage>
</organism>
<keyword evidence="3" id="KW-1185">Reference proteome</keyword>
<dbReference type="GeneID" id="24100491"/>
<dbReference type="InParanoid" id="J4GVM8"/>
<dbReference type="HOGENOM" id="CLU_121064_0_0_1"/>
<dbReference type="Proteomes" id="UP000006352">
    <property type="component" value="Unassembled WGS sequence"/>
</dbReference>
<dbReference type="EMBL" id="HE797195">
    <property type="protein sequence ID" value="CCM05580.1"/>
    <property type="molecule type" value="Genomic_DNA"/>
</dbReference>
<protein>
    <recommendedName>
        <fullName evidence="4">Jacalin-type lectin domain-containing protein</fullName>
    </recommendedName>
</protein>
<evidence type="ECO:0000313" key="3">
    <source>
        <dbReference type="Proteomes" id="UP000006352"/>
    </source>
</evidence>
<dbReference type="OrthoDB" id="2906736at2759"/>
<evidence type="ECO:0000256" key="1">
    <source>
        <dbReference type="SAM" id="SignalP"/>
    </source>
</evidence>
<reference evidence="2 3" key="1">
    <citation type="journal article" date="2012" name="Appl. Environ. Microbiol.">
        <title>Short-read sequencing for genomic analysis of the brown rot fungus Fibroporia radiculosa.</title>
        <authorList>
            <person name="Tang J.D."/>
            <person name="Perkins A.D."/>
            <person name="Sonstegard T.S."/>
            <person name="Schroeder S.G."/>
            <person name="Burgess S.C."/>
            <person name="Diehl S.V."/>
        </authorList>
    </citation>
    <scope>NUCLEOTIDE SEQUENCE [LARGE SCALE GENOMIC DNA]</scope>
    <source>
        <strain evidence="2 3">TFFH 294</strain>
    </source>
</reference>
<name>J4GVM8_9APHY</name>